<dbReference type="KEGG" id="cvn:111137767"/>
<protein>
    <submittedName>
        <fullName evidence="5">Uncharacterized protein LOC111137767 isoform X1</fullName>
    </submittedName>
</protein>
<keyword evidence="2" id="KW-1133">Transmembrane helix</keyword>
<feature type="region of interest" description="Disordered" evidence="1">
    <location>
        <begin position="104"/>
        <end position="127"/>
    </location>
</feature>
<feature type="region of interest" description="Disordered" evidence="1">
    <location>
        <begin position="224"/>
        <end position="303"/>
    </location>
</feature>
<keyword evidence="2" id="KW-0472">Membrane</keyword>
<evidence type="ECO:0000256" key="3">
    <source>
        <dbReference type="SAM" id="SignalP"/>
    </source>
</evidence>
<accession>A0A8B8EYJ8</accession>
<proteinExistence type="predicted"/>
<reference evidence="5" key="1">
    <citation type="submission" date="2025-08" db="UniProtKB">
        <authorList>
            <consortium name="RefSeq"/>
        </authorList>
    </citation>
    <scope>IDENTIFICATION</scope>
    <source>
        <tissue evidence="5">Whole sample</tissue>
    </source>
</reference>
<dbReference type="RefSeq" id="XP_022345115.1">
    <property type="nucleotide sequence ID" value="XM_022489407.1"/>
</dbReference>
<evidence type="ECO:0000256" key="2">
    <source>
        <dbReference type="SAM" id="Phobius"/>
    </source>
</evidence>
<dbReference type="OrthoDB" id="6206780at2759"/>
<name>A0A8B8EYJ8_CRAVI</name>
<sequence length="303" mass="34521">MIKILWLLFFIFEVCYMVISTGCCGDERNKICSKCCKNYHLLKGQCEACPLGFYGDNCNLGCDYPYYGELCRFSCKDRCPEYQCHKALGCPNQESGSLTTSHINLRPETSRTTHGNETKNRPSRTTHKIPDALTKIRELVTERHSTVIGSIVKTPSSAKSPMTSESTIKEKQEDDPDSKDAFWLFSVLRQLGITFVVCLVIIVGLVFLFICKKRRERASIKSLKVSSRGEHDDRNIRGDGHRNSNTESSLYQGLPDCYPLRKADEKGRADRTHSTNTYMEPLTREEFENETSVQNPCYHDVEL</sequence>
<feature type="transmembrane region" description="Helical" evidence="2">
    <location>
        <begin position="191"/>
        <end position="211"/>
    </location>
</feature>
<feature type="compositionally biased region" description="Basic and acidic residues" evidence="1">
    <location>
        <begin position="227"/>
        <end position="244"/>
    </location>
</feature>
<feature type="region of interest" description="Disordered" evidence="1">
    <location>
        <begin position="153"/>
        <end position="175"/>
    </location>
</feature>
<dbReference type="AlphaFoldDB" id="A0A8B8EYJ8"/>
<gene>
    <name evidence="5" type="primary">LOC111137767</name>
</gene>
<keyword evidence="3" id="KW-0732">Signal</keyword>
<feature type="compositionally biased region" description="Polar residues" evidence="1">
    <location>
        <begin position="153"/>
        <end position="166"/>
    </location>
</feature>
<keyword evidence="2" id="KW-0812">Transmembrane</keyword>
<evidence type="ECO:0000313" key="4">
    <source>
        <dbReference type="Proteomes" id="UP000694844"/>
    </source>
</evidence>
<dbReference type="GeneID" id="111137767"/>
<feature type="chain" id="PRO_5034638876" evidence="3">
    <location>
        <begin position="17"/>
        <end position="303"/>
    </location>
</feature>
<evidence type="ECO:0000313" key="5">
    <source>
        <dbReference type="RefSeq" id="XP_022345115.1"/>
    </source>
</evidence>
<keyword evidence="4" id="KW-1185">Reference proteome</keyword>
<dbReference type="Proteomes" id="UP000694844">
    <property type="component" value="Chromosome 5"/>
</dbReference>
<feature type="signal peptide" evidence="3">
    <location>
        <begin position="1"/>
        <end position="16"/>
    </location>
</feature>
<feature type="compositionally biased region" description="Basic and acidic residues" evidence="1">
    <location>
        <begin position="259"/>
        <end position="273"/>
    </location>
</feature>
<organism evidence="4 5">
    <name type="scientific">Crassostrea virginica</name>
    <name type="common">Eastern oyster</name>
    <dbReference type="NCBI Taxonomy" id="6565"/>
    <lineage>
        <taxon>Eukaryota</taxon>
        <taxon>Metazoa</taxon>
        <taxon>Spiralia</taxon>
        <taxon>Lophotrochozoa</taxon>
        <taxon>Mollusca</taxon>
        <taxon>Bivalvia</taxon>
        <taxon>Autobranchia</taxon>
        <taxon>Pteriomorphia</taxon>
        <taxon>Ostreida</taxon>
        <taxon>Ostreoidea</taxon>
        <taxon>Ostreidae</taxon>
        <taxon>Crassostrea</taxon>
    </lineage>
</organism>
<evidence type="ECO:0000256" key="1">
    <source>
        <dbReference type="SAM" id="MobiDB-lite"/>
    </source>
</evidence>
<feature type="compositionally biased region" description="Basic and acidic residues" evidence="1">
    <location>
        <begin position="108"/>
        <end position="120"/>
    </location>
</feature>